<keyword evidence="1" id="KW-0378">Hydrolase</keyword>
<dbReference type="Pfam" id="PF04185">
    <property type="entry name" value="Phosphoesterase"/>
    <property type="match status" value="1"/>
</dbReference>
<reference evidence="3 4" key="1">
    <citation type="submission" date="2022-10" db="EMBL/GenBank/DDBJ databases">
        <title>paucibacter sp. hw8 Genome sequencing.</title>
        <authorList>
            <person name="Park S."/>
        </authorList>
    </citation>
    <scope>NUCLEOTIDE SEQUENCE [LARGE SCALE GENOMIC DNA]</scope>
    <source>
        <strain evidence="4">hw8</strain>
    </source>
</reference>
<sequence length="621" mass="65842">MKSFPFALRATVIAALATLPALAATAAPTTTPIKHLIVVIGENVTFDTLYGTYVPPRGQSIYNLVSQGIVKPDGTPAANYAKAVQSAANGSGQYALNPQRVAPLAKLPQPTMIGLYNPSTLQPYGAIPDPRFAALTANGPFQITKFASYNTGVGDPVHRFFQMWQQTGGSNEKLDLFAWVASTVGQGGATDGVTAASTGQGGELMGFFNMNQGDAPYFKQLAQNWALSDNYHQFIMGGTGANFFGIATGDAAVYKLNGQLAVPPANQIENPDPQAQTANFYTNDGYAGGSYVNCADLGQPGVAAVRAVLDATGRAHNCESGAYYLVNNYEPPYDINGNAKTLGATTYVYPPQTVPTIGEALSARGVSWSWYTGGRDDADVSSDALFPTIKAQVAAAMKTQLGLPQSTPDAALEPALTALAIKTGRPYLYNSIGDPHNASANVVGTPALKANLKGLNSFYSAVAAGTLPEVSYVVPKNLDSGHPGYSAPARYEGFLQDLITKVQANPALWADTAIVITTDEGGGYFDSGYIQNLDFFGDGPRIPLIVVSPYAKRNFVDHTYNDHSSVLKFIERNWSLPPLSARSRDNLPNPVRDLNNPYRPANQPAIGDLSTLFNFPAAAAR</sequence>
<protein>
    <submittedName>
        <fullName evidence="3">Alkaline phosphatase family protein</fullName>
    </submittedName>
</protein>
<feature type="chain" id="PRO_5046822467" evidence="2">
    <location>
        <begin position="24"/>
        <end position="621"/>
    </location>
</feature>
<dbReference type="RefSeq" id="WP_273595799.1">
    <property type="nucleotide sequence ID" value="NZ_JAQQXS010000004.1"/>
</dbReference>
<dbReference type="InterPro" id="IPR007312">
    <property type="entry name" value="Phosphoesterase"/>
</dbReference>
<evidence type="ECO:0000313" key="4">
    <source>
        <dbReference type="Proteomes" id="UP001219862"/>
    </source>
</evidence>
<evidence type="ECO:0000256" key="1">
    <source>
        <dbReference type="ARBA" id="ARBA00022801"/>
    </source>
</evidence>
<comment type="caution">
    <text evidence="3">The sequence shown here is derived from an EMBL/GenBank/DDBJ whole genome shotgun (WGS) entry which is preliminary data.</text>
</comment>
<evidence type="ECO:0000256" key="2">
    <source>
        <dbReference type="SAM" id="SignalP"/>
    </source>
</evidence>
<evidence type="ECO:0000313" key="3">
    <source>
        <dbReference type="EMBL" id="MDC8784678.1"/>
    </source>
</evidence>
<dbReference type="PANTHER" id="PTHR31956:SF1">
    <property type="entry name" value="NON-SPECIFIC PHOSPHOLIPASE C1"/>
    <property type="match status" value="1"/>
</dbReference>
<feature type="signal peptide" evidence="2">
    <location>
        <begin position="1"/>
        <end position="23"/>
    </location>
</feature>
<proteinExistence type="predicted"/>
<gene>
    <name evidence="3" type="ORF">PRZ01_05690</name>
</gene>
<organism evidence="3 4">
    <name type="scientific">Roseateles koreensis</name>
    <dbReference type="NCBI Taxonomy" id="2987526"/>
    <lineage>
        <taxon>Bacteria</taxon>
        <taxon>Pseudomonadati</taxon>
        <taxon>Pseudomonadota</taxon>
        <taxon>Betaproteobacteria</taxon>
        <taxon>Burkholderiales</taxon>
        <taxon>Sphaerotilaceae</taxon>
        <taxon>Roseateles</taxon>
    </lineage>
</organism>
<keyword evidence="4" id="KW-1185">Reference proteome</keyword>
<dbReference type="Proteomes" id="UP001219862">
    <property type="component" value="Unassembled WGS sequence"/>
</dbReference>
<keyword evidence="2" id="KW-0732">Signal</keyword>
<dbReference type="EMBL" id="JAQQXS010000004">
    <property type="protein sequence ID" value="MDC8784678.1"/>
    <property type="molecule type" value="Genomic_DNA"/>
</dbReference>
<dbReference type="Gene3D" id="3.40.720.10">
    <property type="entry name" value="Alkaline Phosphatase, subunit A"/>
    <property type="match status" value="2"/>
</dbReference>
<dbReference type="InterPro" id="IPR017850">
    <property type="entry name" value="Alkaline_phosphatase_core_sf"/>
</dbReference>
<dbReference type="CDD" id="cd16013">
    <property type="entry name" value="AcpA"/>
    <property type="match status" value="1"/>
</dbReference>
<dbReference type="PANTHER" id="PTHR31956">
    <property type="entry name" value="NON-SPECIFIC PHOSPHOLIPASE C4-RELATED"/>
    <property type="match status" value="1"/>
</dbReference>
<name>A0ABT5KP38_9BURK</name>
<accession>A0ABT5KP38</accession>